<dbReference type="Proteomes" id="UP000887159">
    <property type="component" value="Unassembled WGS sequence"/>
</dbReference>
<dbReference type="EMBL" id="BMAU01021132">
    <property type="protein sequence ID" value="GFX91443.1"/>
    <property type="molecule type" value="Genomic_DNA"/>
</dbReference>
<reference evidence="1" key="1">
    <citation type="submission" date="2020-08" db="EMBL/GenBank/DDBJ databases">
        <title>Multicomponent nature underlies the extraordinary mechanical properties of spider dragline silk.</title>
        <authorList>
            <person name="Kono N."/>
            <person name="Nakamura H."/>
            <person name="Mori M."/>
            <person name="Yoshida Y."/>
            <person name="Ohtoshi R."/>
            <person name="Malay A.D."/>
            <person name="Moran D.A.P."/>
            <person name="Tomita M."/>
            <person name="Numata K."/>
            <person name="Arakawa K."/>
        </authorList>
    </citation>
    <scope>NUCLEOTIDE SEQUENCE</scope>
</reference>
<sequence>MNQEEAYIFGDGSKDVQLSYEEDLRRTMYSSIGRLTAEIRERFQQLQNLAQKYAFLRPEVILSMDELNLDQAPQVINKEEYIPT</sequence>
<name>A0A8X6V1Q0_TRICX</name>
<comment type="caution">
    <text evidence="1">The sequence shown here is derived from an EMBL/GenBank/DDBJ whole genome shotgun (WGS) entry which is preliminary data.</text>
</comment>
<evidence type="ECO:0000313" key="2">
    <source>
        <dbReference type="Proteomes" id="UP000887159"/>
    </source>
</evidence>
<dbReference type="AlphaFoldDB" id="A0A8X6V1Q0"/>
<protein>
    <submittedName>
        <fullName evidence="1">Uncharacterized protein</fullName>
    </submittedName>
</protein>
<accession>A0A8X6V1Q0</accession>
<gene>
    <name evidence="1" type="primary">NCL1_57192</name>
    <name evidence="1" type="ORF">TNCV_3545261</name>
</gene>
<proteinExistence type="predicted"/>
<evidence type="ECO:0000313" key="1">
    <source>
        <dbReference type="EMBL" id="GFX91443.1"/>
    </source>
</evidence>
<keyword evidence="2" id="KW-1185">Reference proteome</keyword>
<organism evidence="1 2">
    <name type="scientific">Trichonephila clavipes</name>
    <name type="common">Golden silk orbweaver</name>
    <name type="synonym">Nephila clavipes</name>
    <dbReference type="NCBI Taxonomy" id="2585209"/>
    <lineage>
        <taxon>Eukaryota</taxon>
        <taxon>Metazoa</taxon>
        <taxon>Ecdysozoa</taxon>
        <taxon>Arthropoda</taxon>
        <taxon>Chelicerata</taxon>
        <taxon>Arachnida</taxon>
        <taxon>Araneae</taxon>
        <taxon>Araneomorphae</taxon>
        <taxon>Entelegynae</taxon>
        <taxon>Araneoidea</taxon>
        <taxon>Nephilidae</taxon>
        <taxon>Trichonephila</taxon>
    </lineage>
</organism>